<dbReference type="InterPro" id="IPR006158">
    <property type="entry name" value="Cobalamin-bd"/>
</dbReference>
<keyword evidence="7" id="KW-0489">Methyltransferase</keyword>
<dbReference type="InterPro" id="IPR025274">
    <property type="entry name" value="DUF4070"/>
</dbReference>
<dbReference type="GO" id="GO:0005829">
    <property type="term" value="C:cytosol"/>
    <property type="evidence" value="ECO:0007669"/>
    <property type="project" value="TreeGrafter"/>
</dbReference>
<dbReference type="RefSeq" id="WP_047755157.1">
    <property type="nucleotide sequence ID" value="NZ_CAJUHA010000001.1"/>
</dbReference>
<dbReference type="PATRIC" id="fig|1330330.3.peg.1937"/>
<keyword evidence="4" id="KW-0408">Iron</keyword>
<dbReference type="SFLD" id="SFLDG01082">
    <property type="entry name" value="B12-binding_domain_containing"/>
    <property type="match status" value="1"/>
</dbReference>
<proteinExistence type="predicted"/>
<dbReference type="EMBL" id="CP011232">
    <property type="protein sequence ID" value="AKI98022.1"/>
    <property type="molecule type" value="Genomic_DNA"/>
</dbReference>
<dbReference type="PANTHER" id="PTHR43409">
    <property type="entry name" value="ANAEROBIC MAGNESIUM-PROTOPORPHYRIN IX MONOMETHYL ESTER CYCLASE-RELATED"/>
    <property type="match status" value="1"/>
</dbReference>
<dbReference type="STRING" id="1330330.IX53_09510"/>
<dbReference type="OrthoDB" id="9801424at2"/>
<keyword evidence="5" id="KW-0411">Iron-sulfur</keyword>
<dbReference type="SUPFAM" id="SSF102114">
    <property type="entry name" value="Radical SAM enzymes"/>
    <property type="match status" value="1"/>
</dbReference>
<keyword evidence="3" id="KW-0479">Metal-binding</keyword>
<keyword evidence="7" id="KW-0808">Transferase</keyword>
<dbReference type="InterPro" id="IPR007197">
    <property type="entry name" value="rSAM"/>
</dbReference>
<dbReference type="GO" id="GO:0031419">
    <property type="term" value="F:cobalamin binding"/>
    <property type="evidence" value="ECO:0007669"/>
    <property type="project" value="InterPro"/>
</dbReference>
<dbReference type="Pfam" id="PF02310">
    <property type="entry name" value="B12-binding"/>
    <property type="match status" value="1"/>
</dbReference>
<dbReference type="SFLD" id="SFLDG01123">
    <property type="entry name" value="methyltransferase_(Class_B)"/>
    <property type="match status" value="1"/>
</dbReference>
<sequence>MKNILLIYPRYPDTFWGFRHALKFASKRAALPPLGLLTIASYLPKSWNVKLVDMNCERLRENDIRNSDYVFISAMAVQRKSVNDVIRRCNELNIPVVVGGPLFTTEPDHFPNANHFVLGEAEEIMPKLVEDIENEKVKKYYSSQKFPDITKVRVPRWELLNLKWYYSMCVQYSRGCPYDCEFCEIGALNGRIPRTKRTEQVIQELQSLYDFGWRKAVFFVDDNFIGKKIDLKQEVLPAIINWQKAHGYPFTFYTEVSIDLSDDDELMSLMTEAGFNRVFVGIETPDLDSLKEANKYQNIKHDLEKSVKRLHSFGLEVQGGFIIGFDNDTPSIFKHQFNFIQKTGIVTAMVGMLNAPRGSKLYRRMQDENRLISEFVENNVDISINFIPKMNIKTLISGYQNLMKQLYSPANYYKRLRNFLSVYKFPKTLRLKKITFTEIKAFLRSIVMIGILGKERFEYWKLLIWSLFKKRKHFPLVVTLAISGYHFRKIAEQISKKKISPTIEKSFSSENFVIKSS</sequence>
<dbReference type="Proteomes" id="UP000035159">
    <property type="component" value="Chromosome"/>
</dbReference>
<dbReference type="Pfam" id="PF04055">
    <property type="entry name" value="Radical_SAM"/>
    <property type="match status" value="1"/>
</dbReference>
<accession>A0A0G2Z8Y7</accession>
<dbReference type="InterPro" id="IPR023404">
    <property type="entry name" value="rSAM_horseshoe"/>
</dbReference>
<dbReference type="KEGG" id="kpf:IX53_09510"/>
<dbReference type="SMART" id="SM00729">
    <property type="entry name" value="Elp3"/>
    <property type="match status" value="1"/>
</dbReference>
<dbReference type="GO" id="GO:0051539">
    <property type="term" value="F:4 iron, 4 sulfur cluster binding"/>
    <property type="evidence" value="ECO:0007669"/>
    <property type="project" value="UniProtKB-KW"/>
</dbReference>
<dbReference type="GO" id="GO:0032259">
    <property type="term" value="P:methylation"/>
    <property type="evidence" value="ECO:0007669"/>
    <property type="project" value="UniProtKB-KW"/>
</dbReference>
<dbReference type="GO" id="GO:0008168">
    <property type="term" value="F:methyltransferase activity"/>
    <property type="evidence" value="ECO:0007669"/>
    <property type="project" value="UniProtKB-KW"/>
</dbReference>
<keyword evidence="8" id="KW-1185">Reference proteome</keyword>
<evidence type="ECO:0000256" key="3">
    <source>
        <dbReference type="ARBA" id="ARBA00022723"/>
    </source>
</evidence>
<name>A0A0G2Z8Y7_9BACT</name>
<dbReference type="AlphaFoldDB" id="A0A0G2Z8Y7"/>
<evidence type="ECO:0000313" key="8">
    <source>
        <dbReference type="Proteomes" id="UP000035159"/>
    </source>
</evidence>
<dbReference type="InterPro" id="IPR034530">
    <property type="entry name" value="HpnP-like"/>
</dbReference>
<evidence type="ECO:0000256" key="5">
    <source>
        <dbReference type="ARBA" id="ARBA00023014"/>
    </source>
</evidence>
<dbReference type="InterPro" id="IPR006638">
    <property type="entry name" value="Elp3/MiaA/NifB-like_rSAM"/>
</dbReference>
<dbReference type="SFLD" id="SFLDS00029">
    <property type="entry name" value="Radical_SAM"/>
    <property type="match status" value="1"/>
</dbReference>
<dbReference type="PROSITE" id="PS51918">
    <property type="entry name" value="RADICAL_SAM"/>
    <property type="match status" value="1"/>
</dbReference>
<comment type="cofactor">
    <cofactor evidence="1">
        <name>[4Fe-4S] cluster</name>
        <dbReference type="ChEBI" id="CHEBI:49883"/>
    </cofactor>
</comment>
<dbReference type="PANTHER" id="PTHR43409:SF3">
    <property type="entry name" value="HYPOTHETICAL METHYLTRANSFERASE"/>
    <property type="match status" value="1"/>
</dbReference>
<gene>
    <name evidence="7" type="ORF">IX53_09510</name>
</gene>
<organism evidence="7 8">
    <name type="scientific">Kosmotoga pacifica</name>
    <dbReference type="NCBI Taxonomy" id="1330330"/>
    <lineage>
        <taxon>Bacteria</taxon>
        <taxon>Thermotogati</taxon>
        <taxon>Thermotogota</taxon>
        <taxon>Thermotogae</taxon>
        <taxon>Kosmotogales</taxon>
        <taxon>Kosmotogaceae</taxon>
        <taxon>Kosmotoga</taxon>
    </lineage>
</organism>
<evidence type="ECO:0000256" key="1">
    <source>
        <dbReference type="ARBA" id="ARBA00001966"/>
    </source>
</evidence>
<dbReference type="GO" id="GO:0046872">
    <property type="term" value="F:metal ion binding"/>
    <property type="evidence" value="ECO:0007669"/>
    <property type="project" value="UniProtKB-KW"/>
</dbReference>
<feature type="domain" description="Radical SAM core" evidence="6">
    <location>
        <begin position="162"/>
        <end position="393"/>
    </location>
</feature>
<dbReference type="InterPro" id="IPR051198">
    <property type="entry name" value="BchE-like"/>
</dbReference>
<dbReference type="Gene3D" id="3.80.30.20">
    <property type="entry name" value="tm_1862 like domain"/>
    <property type="match status" value="1"/>
</dbReference>
<evidence type="ECO:0000313" key="7">
    <source>
        <dbReference type="EMBL" id="AKI98022.1"/>
    </source>
</evidence>
<evidence type="ECO:0000256" key="2">
    <source>
        <dbReference type="ARBA" id="ARBA00022691"/>
    </source>
</evidence>
<protein>
    <submittedName>
        <fullName evidence="7">Methyltransferase</fullName>
    </submittedName>
</protein>
<evidence type="ECO:0000259" key="6">
    <source>
        <dbReference type="PROSITE" id="PS51918"/>
    </source>
</evidence>
<dbReference type="InterPro" id="IPR058240">
    <property type="entry name" value="rSAM_sf"/>
</dbReference>
<keyword evidence="2" id="KW-0949">S-adenosyl-L-methionine</keyword>
<dbReference type="InterPro" id="IPR034466">
    <property type="entry name" value="Methyltransferase_Class_B"/>
</dbReference>
<dbReference type="Gene3D" id="3.40.50.280">
    <property type="entry name" value="Cobalamin-binding domain"/>
    <property type="match status" value="1"/>
</dbReference>
<dbReference type="Pfam" id="PF13282">
    <property type="entry name" value="DUF4070"/>
    <property type="match status" value="1"/>
</dbReference>
<reference evidence="7 8" key="1">
    <citation type="submission" date="2015-04" db="EMBL/GenBank/DDBJ databases">
        <title>Complete Genome Sequence of Kosmotoga pacifica SLHLJ1.</title>
        <authorList>
            <person name="Jiang L.J."/>
            <person name="Shao Z.Z."/>
            <person name="Jebbar M."/>
        </authorList>
    </citation>
    <scope>NUCLEOTIDE SEQUENCE [LARGE SCALE GENOMIC DNA]</scope>
    <source>
        <strain evidence="7 8">SLHLJ1</strain>
    </source>
</reference>
<evidence type="ECO:0000256" key="4">
    <source>
        <dbReference type="ARBA" id="ARBA00023004"/>
    </source>
</evidence>
<dbReference type="SFLD" id="SFLDF00303">
    <property type="entry name" value="hopanoid_C2-methyltransferase"/>
    <property type="match status" value="1"/>
</dbReference>